<dbReference type="Gene3D" id="1.25.40.10">
    <property type="entry name" value="Tetratricopeptide repeat domain"/>
    <property type="match status" value="1"/>
</dbReference>
<evidence type="ECO:0000313" key="2">
    <source>
        <dbReference type="Proteomes" id="UP000189670"/>
    </source>
</evidence>
<protein>
    <submittedName>
        <fullName evidence="1">Uncharacterized protein</fullName>
    </submittedName>
</protein>
<dbReference type="EMBL" id="ATBP01000372">
    <property type="protein sequence ID" value="ETR70772.1"/>
    <property type="molecule type" value="Genomic_DNA"/>
</dbReference>
<sequence length="107" mass="12258">MNQCIELAPNDRFAILARVILAVLYTEPPWPLRNLREADKLTAKAVSLDPNLTLASVKRAKVHIKNGDNPLAQKELERCLHIKNPTYVWDSELYDWPEAKKLLAQIQ</sequence>
<gene>
    <name evidence="1" type="ORF">OMM_08570</name>
</gene>
<dbReference type="AlphaFoldDB" id="A0A1V1P797"/>
<organism evidence="1 2">
    <name type="scientific">Candidatus Magnetoglobus multicellularis str. Araruama</name>
    <dbReference type="NCBI Taxonomy" id="890399"/>
    <lineage>
        <taxon>Bacteria</taxon>
        <taxon>Pseudomonadati</taxon>
        <taxon>Thermodesulfobacteriota</taxon>
        <taxon>Desulfobacteria</taxon>
        <taxon>Desulfobacterales</taxon>
        <taxon>Desulfobacteraceae</taxon>
        <taxon>Candidatus Magnetoglobus</taxon>
    </lineage>
</organism>
<accession>A0A1V1P797</accession>
<dbReference type="InterPro" id="IPR011990">
    <property type="entry name" value="TPR-like_helical_dom_sf"/>
</dbReference>
<comment type="caution">
    <text evidence="1">The sequence shown here is derived from an EMBL/GenBank/DDBJ whole genome shotgun (WGS) entry which is preliminary data.</text>
</comment>
<dbReference type="Proteomes" id="UP000189670">
    <property type="component" value="Unassembled WGS sequence"/>
</dbReference>
<name>A0A1V1P797_9BACT</name>
<proteinExistence type="predicted"/>
<dbReference type="SUPFAM" id="SSF48452">
    <property type="entry name" value="TPR-like"/>
    <property type="match status" value="1"/>
</dbReference>
<reference evidence="2" key="1">
    <citation type="submission" date="2012-11" db="EMBL/GenBank/DDBJ databases">
        <authorList>
            <person name="Lucero-Rivera Y.E."/>
            <person name="Tovar-Ramirez D."/>
        </authorList>
    </citation>
    <scope>NUCLEOTIDE SEQUENCE [LARGE SCALE GENOMIC DNA]</scope>
    <source>
        <strain evidence="2">Araruama</strain>
    </source>
</reference>
<evidence type="ECO:0000313" key="1">
    <source>
        <dbReference type="EMBL" id="ETR70772.1"/>
    </source>
</evidence>